<evidence type="ECO:0000256" key="1">
    <source>
        <dbReference type="SAM" id="Phobius"/>
    </source>
</evidence>
<evidence type="ECO:0000313" key="3">
    <source>
        <dbReference type="Proteomes" id="UP000261811"/>
    </source>
</evidence>
<keyword evidence="3" id="KW-1185">Reference proteome</keyword>
<feature type="transmembrane region" description="Helical" evidence="1">
    <location>
        <begin position="21"/>
        <end position="43"/>
    </location>
</feature>
<evidence type="ECO:0000313" key="2">
    <source>
        <dbReference type="EMBL" id="RFU42600.1"/>
    </source>
</evidence>
<keyword evidence="1" id="KW-1133">Transmembrane helix</keyword>
<feature type="transmembrane region" description="Helical" evidence="1">
    <location>
        <begin position="312"/>
        <end position="329"/>
    </location>
</feature>
<keyword evidence="1" id="KW-0812">Transmembrane</keyword>
<gene>
    <name evidence="2" type="ORF">DZF91_05595</name>
</gene>
<feature type="transmembrane region" description="Helical" evidence="1">
    <location>
        <begin position="211"/>
        <end position="229"/>
    </location>
</feature>
<reference evidence="2 3" key="1">
    <citation type="submission" date="2018-08" db="EMBL/GenBank/DDBJ databases">
        <title>Actinomadura jelena sp. nov., a novel Actinomycete isolated from soil in Chad.</title>
        <authorList>
            <person name="Shi L."/>
        </authorList>
    </citation>
    <scope>NUCLEOTIDE SEQUENCE [LARGE SCALE GENOMIC DNA]</scope>
    <source>
        <strain evidence="2 3">NEAU-G17</strain>
    </source>
</reference>
<feature type="transmembrane region" description="Helical" evidence="1">
    <location>
        <begin position="155"/>
        <end position="176"/>
    </location>
</feature>
<comment type="caution">
    <text evidence="2">The sequence shown here is derived from an EMBL/GenBank/DDBJ whole genome shotgun (WGS) entry which is preliminary data.</text>
</comment>
<feature type="transmembrane region" description="Helical" evidence="1">
    <location>
        <begin position="63"/>
        <end position="80"/>
    </location>
</feature>
<protein>
    <submittedName>
        <fullName evidence="2">Multidrug resistance efflux transporter family protein</fullName>
    </submittedName>
</protein>
<accession>A0A372JRL8</accession>
<feature type="transmembrane region" description="Helical" evidence="1">
    <location>
        <begin position="188"/>
        <end position="205"/>
    </location>
</feature>
<feature type="transmembrane region" description="Helical" evidence="1">
    <location>
        <begin position="280"/>
        <end position="300"/>
    </location>
</feature>
<dbReference type="Proteomes" id="UP000261811">
    <property type="component" value="Unassembled WGS sequence"/>
</dbReference>
<dbReference type="EMBL" id="QURH01000110">
    <property type="protein sequence ID" value="RFU42600.1"/>
    <property type="molecule type" value="Genomic_DNA"/>
</dbReference>
<proteinExistence type="predicted"/>
<sequence length="363" mass="37567">MTMADARAFGRPARRRWRAGAAWPGGGATASIGLGVLGALFFSSSFIANRLMAVGGGAWEWTASLRFLYSLPIFLLIVAVRGARTAPETGATTLSDAGAVRDAGVVPDGVRDAGLRPVFGALRAAPGRWTLWSTVCFGLFYAPLCFAATTSPGWMVAATWQVTIVCGVVLAPLLYGRGDERGRVPVRGLALSGLILAGVFLTQLGGGESMLTWKAALGVGAVLFGAVAYPVGNRRAMELAGDRLDTFQRLAAMSVASLPFWLLVAVVGGIRAGLPTGGQLTATAVVAVFSGVIATSLFFAATHRERSHPMRLAAVEATQAAEVVFVALLEPVLLHSSAPGAVGWGGIVAITVGVMLYALAGKR</sequence>
<feature type="transmembrane region" description="Helical" evidence="1">
    <location>
        <begin position="129"/>
        <end position="149"/>
    </location>
</feature>
<keyword evidence="1" id="KW-0472">Membrane</keyword>
<name>A0A372JRL8_9ACTN</name>
<dbReference type="InterPro" id="IPR032713">
    <property type="entry name" value="EmrE"/>
</dbReference>
<feature type="transmembrane region" description="Helical" evidence="1">
    <location>
        <begin position="250"/>
        <end position="274"/>
    </location>
</feature>
<dbReference type="AlphaFoldDB" id="A0A372JRL8"/>
<feature type="transmembrane region" description="Helical" evidence="1">
    <location>
        <begin position="341"/>
        <end position="360"/>
    </location>
</feature>
<dbReference type="Pfam" id="PF13536">
    <property type="entry name" value="EmrE"/>
    <property type="match status" value="1"/>
</dbReference>
<organism evidence="2 3">
    <name type="scientific">Actinomadura logoneensis</name>
    <dbReference type="NCBI Taxonomy" id="2293572"/>
    <lineage>
        <taxon>Bacteria</taxon>
        <taxon>Bacillati</taxon>
        <taxon>Actinomycetota</taxon>
        <taxon>Actinomycetes</taxon>
        <taxon>Streptosporangiales</taxon>
        <taxon>Thermomonosporaceae</taxon>
        <taxon>Actinomadura</taxon>
    </lineage>
</organism>